<dbReference type="Pfam" id="PF00505">
    <property type="entry name" value="HMG_box"/>
    <property type="match status" value="1"/>
</dbReference>
<evidence type="ECO:0000256" key="2">
    <source>
        <dbReference type="SAM" id="MobiDB-lite"/>
    </source>
</evidence>
<dbReference type="CDD" id="cd00084">
    <property type="entry name" value="HMG-box_SF"/>
    <property type="match status" value="1"/>
</dbReference>
<name>A0A6J2UH39_DROLE</name>
<keyword evidence="4" id="KW-1185">Reference proteome</keyword>
<dbReference type="PANTHER" id="PTHR47658">
    <property type="entry name" value="HIGH MOBILITY GROUP B PROTEIN 12-RELATED"/>
    <property type="match status" value="1"/>
</dbReference>
<dbReference type="OrthoDB" id="7675944at2759"/>
<evidence type="ECO:0000313" key="5">
    <source>
        <dbReference type="RefSeq" id="XP_030387694.1"/>
    </source>
</evidence>
<dbReference type="InterPro" id="IPR009071">
    <property type="entry name" value="HMG_box_dom"/>
</dbReference>
<feature type="DNA-binding region" description="HMG box" evidence="1">
    <location>
        <begin position="33"/>
        <end position="101"/>
    </location>
</feature>
<keyword evidence="1" id="KW-0539">Nucleus</keyword>
<keyword evidence="1" id="KW-0238">DNA-binding</keyword>
<gene>
    <name evidence="5" type="primary">LOC115634240</name>
</gene>
<sequence length="180" mass="20770">MARCGAVRKKGPSCSSTKKATCQRCSKSSSISSFKGRNPFILFLHEFRKQQKAKNCDLSAPELAEMAGRKWRCMSRAERLPYINAASRNNYIYRSRCKQVNWGVDLLREAVGGTNTKLEFLYALSEGIMRMRDSVEEKLLKIKDKNDEEEEEEENERICEKMDIENEEQPCTANVKIKQE</sequence>
<proteinExistence type="predicted"/>
<dbReference type="Gene3D" id="1.10.30.10">
    <property type="entry name" value="High mobility group box domain"/>
    <property type="match status" value="1"/>
</dbReference>
<dbReference type="GO" id="GO:0003677">
    <property type="term" value="F:DNA binding"/>
    <property type="evidence" value="ECO:0007669"/>
    <property type="project" value="UniProtKB-UniRule"/>
</dbReference>
<feature type="domain" description="HMG box" evidence="3">
    <location>
        <begin position="33"/>
        <end position="101"/>
    </location>
</feature>
<feature type="region of interest" description="Disordered" evidence="2">
    <location>
        <begin position="143"/>
        <end position="165"/>
    </location>
</feature>
<dbReference type="RefSeq" id="XP_030387694.1">
    <property type="nucleotide sequence ID" value="XM_030531834.1"/>
</dbReference>
<dbReference type="SUPFAM" id="SSF47095">
    <property type="entry name" value="HMG-box"/>
    <property type="match status" value="1"/>
</dbReference>
<dbReference type="AlphaFoldDB" id="A0A6J2UH39"/>
<organism evidence="4 5">
    <name type="scientific">Drosophila lebanonensis</name>
    <name type="common">Fruit fly</name>
    <name type="synonym">Scaptodrosophila lebanonensis</name>
    <dbReference type="NCBI Taxonomy" id="7225"/>
    <lineage>
        <taxon>Eukaryota</taxon>
        <taxon>Metazoa</taxon>
        <taxon>Ecdysozoa</taxon>
        <taxon>Arthropoda</taxon>
        <taxon>Hexapoda</taxon>
        <taxon>Insecta</taxon>
        <taxon>Pterygota</taxon>
        <taxon>Neoptera</taxon>
        <taxon>Endopterygota</taxon>
        <taxon>Diptera</taxon>
        <taxon>Brachycera</taxon>
        <taxon>Muscomorpha</taxon>
        <taxon>Ephydroidea</taxon>
        <taxon>Drosophilidae</taxon>
        <taxon>Scaptodrosophila</taxon>
    </lineage>
</organism>
<dbReference type="InterPro" id="IPR036910">
    <property type="entry name" value="HMG_box_dom_sf"/>
</dbReference>
<reference evidence="5" key="1">
    <citation type="submission" date="2025-08" db="UniProtKB">
        <authorList>
            <consortium name="RefSeq"/>
        </authorList>
    </citation>
    <scope>IDENTIFICATION</scope>
    <source>
        <strain evidence="5">11010-0011.00</strain>
        <tissue evidence="5">Whole body</tissue>
    </source>
</reference>
<evidence type="ECO:0000313" key="4">
    <source>
        <dbReference type="Proteomes" id="UP000504634"/>
    </source>
</evidence>
<evidence type="ECO:0000256" key="1">
    <source>
        <dbReference type="PROSITE-ProRule" id="PRU00267"/>
    </source>
</evidence>
<accession>A0A6J2UH39</accession>
<protein>
    <submittedName>
        <fullName evidence="5">HMG1/2-like protein</fullName>
    </submittedName>
</protein>
<dbReference type="GeneID" id="115634240"/>
<dbReference type="Proteomes" id="UP000504634">
    <property type="component" value="Unplaced"/>
</dbReference>
<dbReference type="PROSITE" id="PS50118">
    <property type="entry name" value="HMG_BOX_2"/>
    <property type="match status" value="1"/>
</dbReference>
<dbReference type="GO" id="GO:0005634">
    <property type="term" value="C:nucleus"/>
    <property type="evidence" value="ECO:0007669"/>
    <property type="project" value="UniProtKB-UniRule"/>
</dbReference>
<evidence type="ECO:0000259" key="3">
    <source>
        <dbReference type="PROSITE" id="PS50118"/>
    </source>
</evidence>